<keyword evidence="18" id="KW-0464">Manganese</keyword>
<keyword evidence="11" id="KW-0378">Hydrolase</keyword>
<dbReference type="Gene3D" id="6.10.340.10">
    <property type="match status" value="1"/>
</dbReference>
<keyword evidence="7" id="KW-0597">Phosphoprotein</keyword>
<evidence type="ECO:0000259" key="23">
    <source>
        <dbReference type="PROSITE" id="PS50885"/>
    </source>
</evidence>
<keyword evidence="17" id="KW-0843">Virulence</keyword>
<evidence type="ECO:0000313" key="24">
    <source>
        <dbReference type="EMBL" id="OYQ16785.1"/>
    </source>
</evidence>
<evidence type="ECO:0000256" key="2">
    <source>
        <dbReference type="ARBA" id="ARBA00001936"/>
    </source>
</evidence>
<dbReference type="AlphaFoldDB" id="A0A255XK24"/>
<dbReference type="PROSITE" id="PS50885">
    <property type="entry name" value="HAMP"/>
    <property type="match status" value="1"/>
</dbReference>
<dbReference type="EMBL" id="NOXS01000035">
    <property type="protein sequence ID" value="OYQ16785.1"/>
    <property type="molecule type" value="Genomic_DNA"/>
</dbReference>
<dbReference type="InterPro" id="IPR050980">
    <property type="entry name" value="2C_sensor_his_kinase"/>
</dbReference>
<evidence type="ECO:0000256" key="12">
    <source>
        <dbReference type="ARBA" id="ARBA00022840"/>
    </source>
</evidence>
<dbReference type="GO" id="GO:0005886">
    <property type="term" value="C:plasma membrane"/>
    <property type="evidence" value="ECO:0007669"/>
    <property type="project" value="UniProtKB-SubCell"/>
</dbReference>
<evidence type="ECO:0000256" key="20">
    <source>
        <dbReference type="ARBA" id="ARBA00041776"/>
    </source>
</evidence>
<evidence type="ECO:0000256" key="5">
    <source>
        <dbReference type="ARBA" id="ARBA00012438"/>
    </source>
</evidence>
<name>A0A255XK24_9PROT</name>
<dbReference type="Proteomes" id="UP000216361">
    <property type="component" value="Unassembled WGS sequence"/>
</dbReference>
<dbReference type="PANTHER" id="PTHR44936">
    <property type="entry name" value="SENSOR PROTEIN CREC"/>
    <property type="match status" value="1"/>
</dbReference>
<evidence type="ECO:0000256" key="15">
    <source>
        <dbReference type="ARBA" id="ARBA00023012"/>
    </source>
</evidence>
<evidence type="ECO:0000256" key="8">
    <source>
        <dbReference type="ARBA" id="ARBA00022679"/>
    </source>
</evidence>
<keyword evidence="14" id="KW-0904">Protein phosphatase</keyword>
<dbReference type="PRINTS" id="PR00344">
    <property type="entry name" value="BCTRLSENSOR"/>
</dbReference>
<evidence type="ECO:0000256" key="19">
    <source>
        <dbReference type="ARBA" id="ARBA00040454"/>
    </source>
</evidence>
<dbReference type="InterPro" id="IPR036097">
    <property type="entry name" value="HisK_dim/P_sf"/>
</dbReference>
<dbReference type="EC" id="2.7.13.3" evidence="5"/>
<evidence type="ECO:0000256" key="16">
    <source>
        <dbReference type="ARBA" id="ARBA00023016"/>
    </source>
</evidence>
<dbReference type="Gene3D" id="3.30.565.10">
    <property type="entry name" value="Histidine kinase-like ATPase, C-terminal domain"/>
    <property type="match status" value="1"/>
</dbReference>
<dbReference type="PANTHER" id="PTHR44936:SF9">
    <property type="entry name" value="SENSOR PROTEIN CREC"/>
    <property type="match status" value="1"/>
</dbReference>
<feature type="compositionally biased region" description="Pro residues" evidence="21">
    <location>
        <begin position="110"/>
        <end position="119"/>
    </location>
</feature>
<sequence length="490" mass="53582">MRLSIAHKIFLSWLGISALLIILVTVAMQTSTGRGFAGYLSKASLDRMEWLPARLEALYAKTGDWSAIREDDDRWEAIIREGNERRVIPPPPPRPARPPREGFPRDGSPGGPPPPPPPPPEERQTPHLALLDAQGLLIAGTPDGMERAARRGLHFQGKPIGELLLKSVDFPSDVERAFLADRTRDAAWVAALGMLFAMLPAYLLARHLARPIEAVAQVSRRLAAGVYDERLPTNRRDEIGDMMRAVNALAEALDQAEASRRRWMADTSHELRTPLAVLRAQIEAIQDGVHEANPRTLANLHAEVLRLEKLITDLHDLARADSTGMALHCAPLDPLEVVREALVGFRPKLTAQGLTLDDRCPPAATVRVSADADRLHQLVTNLLENSCRYTDKGGLLRLRQELSADRWTLIIEDTPPGVPPDDIARLFDRFYRAEGSRSRARGGSGLGLAICRSIAEAHGGTLDAAPSDLGGLAMILTLPSLEPPPLDADA</sequence>
<dbReference type="GO" id="GO:0005524">
    <property type="term" value="F:ATP binding"/>
    <property type="evidence" value="ECO:0007669"/>
    <property type="project" value="UniProtKB-KW"/>
</dbReference>
<dbReference type="SUPFAM" id="SSF158472">
    <property type="entry name" value="HAMP domain-like"/>
    <property type="match status" value="1"/>
</dbReference>
<organism evidence="24 25">
    <name type="scientific">Elstera cyanobacteriorum</name>
    <dbReference type="NCBI Taxonomy" id="2022747"/>
    <lineage>
        <taxon>Bacteria</taxon>
        <taxon>Pseudomonadati</taxon>
        <taxon>Pseudomonadota</taxon>
        <taxon>Alphaproteobacteria</taxon>
        <taxon>Rhodospirillales</taxon>
        <taxon>Rhodospirillaceae</taxon>
        <taxon>Elstera</taxon>
    </lineage>
</organism>
<evidence type="ECO:0000313" key="25">
    <source>
        <dbReference type="Proteomes" id="UP000216361"/>
    </source>
</evidence>
<keyword evidence="8" id="KW-0808">Transferase</keyword>
<dbReference type="Gene3D" id="1.10.287.130">
    <property type="match status" value="1"/>
</dbReference>
<evidence type="ECO:0000256" key="11">
    <source>
        <dbReference type="ARBA" id="ARBA00022801"/>
    </source>
</evidence>
<keyword evidence="12" id="KW-0067">ATP-binding</keyword>
<dbReference type="CDD" id="cd06225">
    <property type="entry name" value="HAMP"/>
    <property type="match status" value="1"/>
</dbReference>
<dbReference type="SUPFAM" id="SSF55874">
    <property type="entry name" value="ATPase domain of HSP90 chaperone/DNA topoisomerase II/histidine kinase"/>
    <property type="match status" value="1"/>
</dbReference>
<feature type="region of interest" description="Disordered" evidence="21">
    <location>
        <begin position="81"/>
        <end position="125"/>
    </location>
</feature>
<evidence type="ECO:0000256" key="4">
    <source>
        <dbReference type="ARBA" id="ARBA00004651"/>
    </source>
</evidence>
<protein>
    <recommendedName>
        <fullName evidence="19">Signal transduction histidine-protein kinase/phosphatase MprB</fullName>
        <ecNumber evidence="5">2.7.13.3</ecNumber>
    </recommendedName>
    <alternativeName>
        <fullName evidence="20">Mycobacterial persistence regulator B</fullName>
    </alternativeName>
</protein>
<dbReference type="Pfam" id="PF02518">
    <property type="entry name" value="HATPase_c"/>
    <property type="match status" value="1"/>
</dbReference>
<keyword evidence="6" id="KW-0472">Membrane</keyword>
<evidence type="ECO:0000256" key="7">
    <source>
        <dbReference type="ARBA" id="ARBA00022553"/>
    </source>
</evidence>
<evidence type="ECO:0000256" key="1">
    <source>
        <dbReference type="ARBA" id="ARBA00000085"/>
    </source>
</evidence>
<evidence type="ECO:0000256" key="10">
    <source>
        <dbReference type="ARBA" id="ARBA00022777"/>
    </source>
</evidence>
<evidence type="ECO:0000259" key="22">
    <source>
        <dbReference type="PROSITE" id="PS50109"/>
    </source>
</evidence>
<dbReference type="SMART" id="SM00388">
    <property type="entry name" value="HisKA"/>
    <property type="match status" value="1"/>
</dbReference>
<dbReference type="InterPro" id="IPR003660">
    <property type="entry name" value="HAMP_dom"/>
</dbReference>
<keyword evidence="25" id="KW-1185">Reference proteome</keyword>
<keyword evidence="6" id="KW-1003">Cell membrane</keyword>
<feature type="domain" description="HAMP" evidence="23">
    <location>
        <begin position="206"/>
        <end position="258"/>
    </location>
</feature>
<dbReference type="CDD" id="cd00082">
    <property type="entry name" value="HisKA"/>
    <property type="match status" value="1"/>
</dbReference>
<evidence type="ECO:0000256" key="17">
    <source>
        <dbReference type="ARBA" id="ARBA00023026"/>
    </source>
</evidence>
<accession>A0A255XK24</accession>
<dbReference type="Pfam" id="PF00512">
    <property type="entry name" value="HisKA"/>
    <property type="match status" value="1"/>
</dbReference>
<dbReference type="Pfam" id="PF00672">
    <property type="entry name" value="HAMP"/>
    <property type="match status" value="1"/>
</dbReference>
<dbReference type="InterPro" id="IPR003661">
    <property type="entry name" value="HisK_dim/P_dom"/>
</dbReference>
<dbReference type="SMART" id="SM00304">
    <property type="entry name" value="HAMP"/>
    <property type="match status" value="1"/>
</dbReference>
<evidence type="ECO:0000256" key="6">
    <source>
        <dbReference type="ARBA" id="ARBA00022475"/>
    </source>
</evidence>
<evidence type="ECO:0000256" key="13">
    <source>
        <dbReference type="ARBA" id="ARBA00022842"/>
    </source>
</evidence>
<comment type="cofactor">
    <cofactor evidence="3">
        <name>Mg(2+)</name>
        <dbReference type="ChEBI" id="CHEBI:18420"/>
    </cofactor>
</comment>
<evidence type="ECO:0000256" key="3">
    <source>
        <dbReference type="ARBA" id="ARBA00001946"/>
    </source>
</evidence>
<dbReference type="RefSeq" id="WP_094410423.1">
    <property type="nucleotide sequence ID" value="NZ_BMJZ01000003.1"/>
</dbReference>
<evidence type="ECO:0000256" key="18">
    <source>
        <dbReference type="ARBA" id="ARBA00023211"/>
    </source>
</evidence>
<evidence type="ECO:0000256" key="14">
    <source>
        <dbReference type="ARBA" id="ARBA00022912"/>
    </source>
</evidence>
<comment type="cofactor">
    <cofactor evidence="2">
        <name>Mn(2+)</name>
        <dbReference type="ChEBI" id="CHEBI:29035"/>
    </cofactor>
</comment>
<dbReference type="GO" id="GO:0000155">
    <property type="term" value="F:phosphorelay sensor kinase activity"/>
    <property type="evidence" value="ECO:0007669"/>
    <property type="project" value="InterPro"/>
</dbReference>
<dbReference type="InterPro" id="IPR003594">
    <property type="entry name" value="HATPase_dom"/>
</dbReference>
<comment type="catalytic activity">
    <reaction evidence="1">
        <text>ATP + protein L-histidine = ADP + protein N-phospho-L-histidine.</text>
        <dbReference type="EC" id="2.7.13.3"/>
    </reaction>
</comment>
<dbReference type="InterPro" id="IPR004358">
    <property type="entry name" value="Sig_transdc_His_kin-like_C"/>
</dbReference>
<proteinExistence type="predicted"/>
<comment type="subcellular location">
    <subcellularLocation>
        <location evidence="4">Cell membrane</location>
        <topology evidence="4">Multi-pass membrane protein</topology>
    </subcellularLocation>
</comment>
<evidence type="ECO:0000256" key="21">
    <source>
        <dbReference type="SAM" id="MobiDB-lite"/>
    </source>
</evidence>
<keyword evidence="16" id="KW-0346">Stress response</keyword>
<dbReference type="InterPro" id="IPR036890">
    <property type="entry name" value="HATPase_C_sf"/>
</dbReference>
<keyword evidence="15" id="KW-0902">Two-component regulatory system</keyword>
<keyword evidence="13" id="KW-0460">Magnesium</keyword>
<reference evidence="24 25" key="1">
    <citation type="submission" date="2017-07" db="EMBL/GenBank/DDBJ databases">
        <title>Elstera cyanobacteriorum sp. nov., a novel bacterium isolated from cyanobacterial aggregates in a eutrophic lake.</title>
        <authorList>
            <person name="Cai H."/>
        </authorList>
    </citation>
    <scope>NUCLEOTIDE SEQUENCE [LARGE SCALE GENOMIC DNA]</scope>
    <source>
        <strain evidence="24 25">TH019</strain>
    </source>
</reference>
<evidence type="ECO:0000256" key="9">
    <source>
        <dbReference type="ARBA" id="ARBA00022741"/>
    </source>
</evidence>
<dbReference type="PROSITE" id="PS50109">
    <property type="entry name" value="HIS_KIN"/>
    <property type="match status" value="1"/>
</dbReference>
<gene>
    <name evidence="24" type="ORF">CHR90_17555</name>
</gene>
<keyword evidence="10" id="KW-0418">Kinase</keyword>
<dbReference type="GO" id="GO:0004721">
    <property type="term" value="F:phosphoprotein phosphatase activity"/>
    <property type="evidence" value="ECO:0007669"/>
    <property type="project" value="UniProtKB-KW"/>
</dbReference>
<dbReference type="InterPro" id="IPR005467">
    <property type="entry name" value="His_kinase_dom"/>
</dbReference>
<dbReference type="SMART" id="SM00387">
    <property type="entry name" value="HATPase_c"/>
    <property type="match status" value="1"/>
</dbReference>
<comment type="caution">
    <text evidence="24">The sequence shown here is derived from an EMBL/GenBank/DDBJ whole genome shotgun (WGS) entry which is preliminary data.</text>
</comment>
<keyword evidence="9" id="KW-0547">Nucleotide-binding</keyword>
<feature type="domain" description="Histidine kinase" evidence="22">
    <location>
        <begin position="266"/>
        <end position="482"/>
    </location>
</feature>
<dbReference type="SUPFAM" id="SSF47384">
    <property type="entry name" value="Homodimeric domain of signal transducing histidine kinase"/>
    <property type="match status" value="1"/>
</dbReference>